<protein>
    <recommendedName>
        <fullName evidence="3">HTH tetR-type domain-containing protein</fullName>
    </recommendedName>
</protein>
<dbReference type="Proteomes" id="UP000051739">
    <property type="component" value="Unassembled WGS sequence"/>
</dbReference>
<dbReference type="InterPro" id="IPR050624">
    <property type="entry name" value="HTH-type_Tx_Regulator"/>
</dbReference>
<evidence type="ECO:0000313" key="5">
    <source>
        <dbReference type="Proteomes" id="UP000051739"/>
    </source>
</evidence>
<evidence type="ECO:0000259" key="3">
    <source>
        <dbReference type="PROSITE" id="PS50977"/>
    </source>
</evidence>
<dbReference type="PANTHER" id="PTHR43479:SF11">
    <property type="entry name" value="ACREF_ENVCD OPERON REPRESSOR-RELATED"/>
    <property type="match status" value="1"/>
</dbReference>
<name>A0A0R1VEY7_9LACO</name>
<dbReference type="Gene3D" id="1.10.357.10">
    <property type="entry name" value="Tetracycline Repressor, domain 2"/>
    <property type="match status" value="1"/>
</dbReference>
<dbReference type="SUPFAM" id="SSF46689">
    <property type="entry name" value="Homeodomain-like"/>
    <property type="match status" value="1"/>
</dbReference>
<dbReference type="EMBL" id="AZFN01000016">
    <property type="protein sequence ID" value="KRM01603.1"/>
    <property type="molecule type" value="Genomic_DNA"/>
</dbReference>
<gene>
    <name evidence="4" type="ORF">FC60_GL000531</name>
</gene>
<reference evidence="4 5" key="1">
    <citation type="journal article" date="2015" name="Genome Announc.">
        <title>Expanding the biotechnology potential of lactobacilli through comparative genomics of 213 strains and associated genera.</title>
        <authorList>
            <person name="Sun Z."/>
            <person name="Harris H.M."/>
            <person name="McCann A."/>
            <person name="Guo C."/>
            <person name="Argimon S."/>
            <person name="Zhang W."/>
            <person name="Yang X."/>
            <person name="Jeffery I.B."/>
            <person name="Cooney J.C."/>
            <person name="Kagawa T.F."/>
            <person name="Liu W."/>
            <person name="Song Y."/>
            <person name="Salvetti E."/>
            <person name="Wrobel A."/>
            <person name="Rasinkangas P."/>
            <person name="Parkhill J."/>
            <person name="Rea M.C."/>
            <person name="O'Sullivan O."/>
            <person name="Ritari J."/>
            <person name="Douillard F.P."/>
            <person name="Paul Ross R."/>
            <person name="Yang R."/>
            <person name="Briner A.E."/>
            <person name="Felis G.E."/>
            <person name="de Vos W.M."/>
            <person name="Barrangou R."/>
            <person name="Klaenhammer T.R."/>
            <person name="Caufield P.W."/>
            <person name="Cui Y."/>
            <person name="Zhang H."/>
            <person name="O'Toole P.W."/>
        </authorList>
    </citation>
    <scope>NUCLEOTIDE SEQUENCE [LARGE SCALE GENOMIC DNA]</scope>
    <source>
        <strain evidence="4 5">DSM 16045</strain>
    </source>
</reference>
<comment type="caution">
    <text evidence="4">The sequence shown here is derived from an EMBL/GenBank/DDBJ whole genome shotgun (WGS) entry which is preliminary data.</text>
</comment>
<feature type="DNA-binding region" description="H-T-H motif" evidence="2">
    <location>
        <begin position="34"/>
        <end position="53"/>
    </location>
</feature>
<dbReference type="PROSITE" id="PS50977">
    <property type="entry name" value="HTH_TETR_2"/>
    <property type="match status" value="1"/>
</dbReference>
<accession>A0A0R1VEY7</accession>
<sequence>MFKHSQNQLVTQSQQRISQAMMKLLATEPFAELTVTQICQEAEVGRRTFYRNFDDKMDVIAFYLYDEMQRERKANRPADLSEAMQKAFVFIYHHQETFKLLDLNDLLPQLQRIIKNLIQNHINELENKLHAMGIEDKIAYYVNFTANTIYSNIELWVGSDFKESPDEIAQLTVNFLSGLRVAKPNCN</sequence>
<dbReference type="Pfam" id="PF14278">
    <property type="entry name" value="TetR_C_8"/>
    <property type="match status" value="1"/>
</dbReference>
<feature type="domain" description="HTH tetR-type" evidence="3">
    <location>
        <begin position="11"/>
        <end position="71"/>
    </location>
</feature>
<organism evidence="4 5">
    <name type="scientific">Limosilactobacillus gastricus DSM 16045</name>
    <dbReference type="NCBI Taxonomy" id="1423749"/>
    <lineage>
        <taxon>Bacteria</taxon>
        <taxon>Bacillati</taxon>
        <taxon>Bacillota</taxon>
        <taxon>Bacilli</taxon>
        <taxon>Lactobacillales</taxon>
        <taxon>Lactobacillaceae</taxon>
        <taxon>Limosilactobacillus</taxon>
    </lineage>
</organism>
<dbReference type="GO" id="GO:0003677">
    <property type="term" value="F:DNA binding"/>
    <property type="evidence" value="ECO:0007669"/>
    <property type="project" value="UniProtKB-UniRule"/>
</dbReference>
<dbReference type="InterPro" id="IPR009057">
    <property type="entry name" value="Homeodomain-like_sf"/>
</dbReference>
<dbReference type="InterPro" id="IPR001647">
    <property type="entry name" value="HTH_TetR"/>
</dbReference>
<dbReference type="RefSeq" id="WP_056937578.1">
    <property type="nucleotide sequence ID" value="NZ_AZFN01000016.1"/>
</dbReference>
<keyword evidence="1 2" id="KW-0238">DNA-binding</keyword>
<evidence type="ECO:0000256" key="1">
    <source>
        <dbReference type="ARBA" id="ARBA00023125"/>
    </source>
</evidence>
<evidence type="ECO:0000313" key="4">
    <source>
        <dbReference type="EMBL" id="KRM01603.1"/>
    </source>
</evidence>
<dbReference type="PATRIC" id="fig|1423749.3.peg.535"/>
<proteinExistence type="predicted"/>
<dbReference type="InterPro" id="IPR039532">
    <property type="entry name" value="TetR_C_Firmicutes"/>
</dbReference>
<dbReference type="PANTHER" id="PTHR43479">
    <property type="entry name" value="ACREF/ENVCD OPERON REPRESSOR-RELATED"/>
    <property type="match status" value="1"/>
</dbReference>
<evidence type="ECO:0000256" key="2">
    <source>
        <dbReference type="PROSITE-ProRule" id="PRU00335"/>
    </source>
</evidence>
<dbReference type="AlphaFoldDB" id="A0A0R1VEY7"/>
<dbReference type="Pfam" id="PF00440">
    <property type="entry name" value="TetR_N"/>
    <property type="match status" value="1"/>
</dbReference>
<keyword evidence="5" id="KW-1185">Reference proteome</keyword>